<evidence type="ECO:0000313" key="4">
    <source>
        <dbReference type="EMBL" id="SFG88731.1"/>
    </source>
</evidence>
<feature type="transmembrane region" description="Helical" evidence="3">
    <location>
        <begin position="21"/>
        <end position="43"/>
    </location>
</feature>
<dbReference type="NCBIfam" id="NF033748">
    <property type="entry name" value="class_F_sortase"/>
    <property type="match status" value="1"/>
</dbReference>
<keyword evidence="3" id="KW-0472">Membrane</keyword>
<name>A0A1I2VNG3_9ACTN</name>
<dbReference type="InterPro" id="IPR005754">
    <property type="entry name" value="Sortase"/>
</dbReference>
<evidence type="ECO:0000313" key="5">
    <source>
        <dbReference type="Proteomes" id="UP000199052"/>
    </source>
</evidence>
<feature type="compositionally biased region" description="Low complexity" evidence="2">
    <location>
        <begin position="63"/>
        <end position="118"/>
    </location>
</feature>
<dbReference type="InterPro" id="IPR023365">
    <property type="entry name" value="Sortase_dom-sf"/>
</dbReference>
<keyword evidence="3" id="KW-0812">Transmembrane</keyword>
<evidence type="ECO:0000256" key="2">
    <source>
        <dbReference type="SAM" id="MobiDB-lite"/>
    </source>
</evidence>
<sequence>MGRRSDPVTSEAGGRRGKLRRAAGFGLVAVLALAGAAMLVAAFNLPAERPPMPAGDAAPAFLSTPTANPTSAPTASPTTTSRSAARPPAQGAEPGGTPAPSTTETTETPTATPKPTRTGEPPSIPMSLTIPRIGVNTRLMQLGLNKDKTIQVPTPDRANFAGWYKFGPSPGEIGNTVIVGHVDSVKIGRAVFFRLGELRPGDLLTIVRKDGLTVPYKVDGVKAYPKSKFPTDLVYGDSDRSTLRLVTCGGPWSKATSYQDNIIVFATQYAPARKVAGK</sequence>
<organism evidence="4 5">
    <name type="scientific">Actinopolymorpha cephalotaxi</name>
    <dbReference type="NCBI Taxonomy" id="504797"/>
    <lineage>
        <taxon>Bacteria</taxon>
        <taxon>Bacillati</taxon>
        <taxon>Actinomycetota</taxon>
        <taxon>Actinomycetes</taxon>
        <taxon>Propionibacteriales</taxon>
        <taxon>Actinopolymorphaceae</taxon>
        <taxon>Actinopolymorpha</taxon>
    </lineage>
</organism>
<dbReference type="SUPFAM" id="SSF63817">
    <property type="entry name" value="Sortase"/>
    <property type="match status" value="1"/>
</dbReference>
<accession>A0A1I2VNG3</accession>
<keyword evidence="3" id="KW-1133">Transmembrane helix</keyword>
<dbReference type="Gene3D" id="2.40.260.10">
    <property type="entry name" value="Sortase"/>
    <property type="match status" value="1"/>
</dbReference>
<dbReference type="OrthoDB" id="525039at2"/>
<evidence type="ECO:0000256" key="3">
    <source>
        <dbReference type="SAM" id="Phobius"/>
    </source>
</evidence>
<dbReference type="AlphaFoldDB" id="A0A1I2VNG3"/>
<dbReference type="Proteomes" id="UP000199052">
    <property type="component" value="Unassembled WGS sequence"/>
</dbReference>
<proteinExistence type="predicted"/>
<dbReference type="GO" id="GO:0016787">
    <property type="term" value="F:hydrolase activity"/>
    <property type="evidence" value="ECO:0007669"/>
    <property type="project" value="UniProtKB-KW"/>
</dbReference>
<dbReference type="Pfam" id="PF04203">
    <property type="entry name" value="Sortase"/>
    <property type="match status" value="1"/>
</dbReference>
<reference evidence="4 5" key="1">
    <citation type="submission" date="2016-10" db="EMBL/GenBank/DDBJ databases">
        <authorList>
            <person name="de Groot N.N."/>
        </authorList>
    </citation>
    <scope>NUCLEOTIDE SEQUENCE [LARGE SCALE GENOMIC DNA]</scope>
    <source>
        <strain evidence="4 5">CPCC 202808</strain>
    </source>
</reference>
<protein>
    <submittedName>
        <fullName evidence="4">Sortase family protein</fullName>
    </submittedName>
</protein>
<gene>
    <name evidence="4" type="ORF">SAMN05421678_109183</name>
</gene>
<dbReference type="CDD" id="cd05829">
    <property type="entry name" value="Sortase_F"/>
    <property type="match status" value="1"/>
</dbReference>
<evidence type="ECO:0000256" key="1">
    <source>
        <dbReference type="ARBA" id="ARBA00022801"/>
    </source>
</evidence>
<keyword evidence="1" id="KW-0378">Hydrolase</keyword>
<dbReference type="InterPro" id="IPR042001">
    <property type="entry name" value="Sortase_F"/>
</dbReference>
<dbReference type="EMBL" id="FOOI01000009">
    <property type="protein sequence ID" value="SFG88731.1"/>
    <property type="molecule type" value="Genomic_DNA"/>
</dbReference>
<feature type="region of interest" description="Disordered" evidence="2">
    <location>
        <begin position="55"/>
        <end position="128"/>
    </location>
</feature>
<dbReference type="STRING" id="504797.SAMN05421678_109183"/>